<gene>
    <name evidence="1" type="ORF">O181_037133</name>
</gene>
<protein>
    <submittedName>
        <fullName evidence="1">Uncharacterized protein</fullName>
    </submittedName>
</protein>
<comment type="caution">
    <text evidence="1">The sequence shown here is derived from an EMBL/GenBank/DDBJ whole genome shotgun (WGS) entry which is preliminary data.</text>
</comment>
<dbReference type="EMBL" id="AVOT02014175">
    <property type="protein sequence ID" value="MBW0497418.1"/>
    <property type="molecule type" value="Genomic_DNA"/>
</dbReference>
<sequence length="164" mass="18952">MKENLIEILFEYREAFASDNEQIGAFKGNEVETMLNVERPYPPLLRIPPYQASPKAREALETYINELIMLGVFRKVGHNEGVEVTTPVISNWLNDKSRCHIVKYDLQLSSINQSYNQLNRIFVKTSLCGFLADSILKQEWLVILENLIPILFQTGTQFLESMRL</sequence>
<dbReference type="AlphaFoldDB" id="A0A9Q3D8S6"/>
<proteinExistence type="predicted"/>
<evidence type="ECO:0000313" key="2">
    <source>
        <dbReference type="Proteomes" id="UP000765509"/>
    </source>
</evidence>
<dbReference type="Proteomes" id="UP000765509">
    <property type="component" value="Unassembled WGS sequence"/>
</dbReference>
<keyword evidence="2" id="KW-1185">Reference proteome</keyword>
<dbReference type="OrthoDB" id="10678662at2759"/>
<name>A0A9Q3D8S6_9BASI</name>
<reference evidence="1" key="1">
    <citation type="submission" date="2021-03" db="EMBL/GenBank/DDBJ databases">
        <title>Draft genome sequence of rust myrtle Austropuccinia psidii MF-1, a brazilian biotype.</title>
        <authorList>
            <person name="Quecine M.C."/>
            <person name="Pachon D.M.R."/>
            <person name="Bonatelli M.L."/>
            <person name="Correr F.H."/>
            <person name="Franceschini L.M."/>
            <person name="Leite T.F."/>
            <person name="Margarido G.R.A."/>
            <person name="Almeida C.A."/>
            <person name="Ferrarezi J.A."/>
            <person name="Labate C.A."/>
        </authorList>
    </citation>
    <scope>NUCLEOTIDE SEQUENCE</scope>
    <source>
        <strain evidence="1">MF-1</strain>
    </source>
</reference>
<evidence type="ECO:0000313" key="1">
    <source>
        <dbReference type="EMBL" id="MBW0497418.1"/>
    </source>
</evidence>
<accession>A0A9Q3D8S6</accession>
<organism evidence="1 2">
    <name type="scientific">Austropuccinia psidii MF-1</name>
    <dbReference type="NCBI Taxonomy" id="1389203"/>
    <lineage>
        <taxon>Eukaryota</taxon>
        <taxon>Fungi</taxon>
        <taxon>Dikarya</taxon>
        <taxon>Basidiomycota</taxon>
        <taxon>Pucciniomycotina</taxon>
        <taxon>Pucciniomycetes</taxon>
        <taxon>Pucciniales</taxon>
        <taxon>Sphaerophragmiaceae</taxon>
        <taxon>Austropuccinia</taxon>
    </lineage>
</organism>